<keyword evidence="2" id="KW-1185">Reference proteome</keyword>
<dbReference type="GeneID" id="15613973"/>
<proteinExistence type="predicted"/>
<gene>
    <name evidence="1" type="ORF">AHEV_044</name>
</gene>
<evidence type="ECO:0000313" key="2">
    <source>
        <dbReference type="Proteomes" id="UP000792575"/>
    </source>
</evidence>
<dbReference type="RefSeq" id="YP_008003867.1">
    <property type="nucleotide sequence ID" value="NC_021247.1"/>
</dbReference>
<accession>A0A916P634</accession>
<dbReference type="EMBL" id="HF679131">
    <property type="protein sequence ID" value="CCU55365.1"/>
    <property type="molecule type" value="Genomic_DNA"/>
</dbReference>
<evidence type="ECO:0000313" key="1">
    <source>
        <dbReference type="EMBL" id="CCU55365.1"/>
    </source>
</evidence>
<organism evidence="1 2">
    <name type="scientific">Adoxophyes honmai entomopoxvirus 'L'</name>
    <dbReference type="NCBI Taxonomy" id="1293540"/>
    <lineage>
        <taxon>Viruses</taxon>
        <taxon>Varidnaviria</taxon>
        <taxon>Bamfordvirae</taxon>
        <taxon>Nucleocytoviricota</taxon>
        <taxon>Pokkesviricetes</taxon>
        <taxon>Chitovirales</taxon>
        <taxon>Poxviridae</taxon>
        <taxon>Entomopoxvirinae</taxon>
        <taxon>Betaentomopoxvirus</taxon>
        <taxon>Betaentomopoxvirus ahonmai</taxon>
    </lineage>
</organism>
<dbReference type="Proteomes" id="UP000792575">
    <property type="component" value="Genome"/>
</dbReference>
<reference evidence="1" key="1">
    <citation type="journal article" date="2013" name="J. Virol.">
        <title>New Insights into the Evolution of Entomopoxvirinae from the Complete Genome Sequences of Four Entomopoxviruses Infecting Adoxophyes honmai, Choristoneura biennis, Choristoneura rosaceana, and Mythimna separata.</title>
        <authorList>
            <person name="Theze J."/>
            <person name="Takatsuka J."/>
            <person name="Li Z."/>
            <person name="Gallais J."/>
            <person name="Doucet D."/>
            <person name="Arif B."/>
            <person name="Nakai M."/>
            <person name="Herniou E.A."/>
        </authorList>
    </citation>
    <scope>NUCLEOTIDE SEQUENCE</scope>
    <source>
        <strain evidence="1">Tokyo</strain>
    </source>
</reference>
<protein>
    <submittedName>
        <fullName evidence="1">Uncharacterized protein</fullName>
    </submittedName>
</protein>
<dbReference type="OrthoDB" id="9472at10239"/>
<dbReference type="KEGG" id="vg:15613973"/>
<name>A0A916P634_9POXV</name>
<sequence length="596" mass="70514">MSYTLNLQSNKDIKKNLINILLIDVSKIKNVNVIPKNMKIHNFFSDQKIKYTDIFAHKFFNEYINRKPEVNSLNMNMLFNIVKDNIDILKYRGGYVTLMSMEVNEINYNNTMLSNTISLQSIFLFYKFIYSSTIENVIQYNRNISYEDKGILKFDDILINILNTPNSQFELMNNIFLYRTFPIFNYIMYKNKKKYCDKIKSANFDFLFDNPNIMNTTCLNYMLTESTEIENYINNIKNVLNNNINILDYNLYTTDDIIITGENISYIYNNIQESINNSNNYYLFDREIVENNDDLSGEELLNNLHSIVVEEIRLDYIKNYTDMYFNINKIIKLPNVVYPRGDLEYPNDISNIGIDVKILSHIRTNNIKISKDDVHRLLVRGLLRFYIESFTSLLLSIVKNANMAILPNSEFVNDIEASLQNISNISTINDFKMETINLYYKYILTHKQYDYLYSNMIFNNSLLNALYNNNNTNNRNIVNTQESIPNDFDILLEYNENETDYPVLRSSMSVCKYKKLYKFLWQNKFNTQIVIIEKFINTLSFINTIKNSKNYALYIFYLFSNINIKVLLDPDFNNNALCVSLNNLYNTKYSAYVKYI</sequence>